<evidence type="ECO:0000313" key="1">
    <source>
        <dbReference type="EMBL" id="NYD69239.1"/>
    </source>
</evidence>
<name>A0A852SLQ4_9MICO</name>
<accession>A0A852SLQ4</accession>
<dbReference type="Proteomes" id="UP000549913">
    <property type="component" value="Unassembled WGS sequence"/>
</dbReference>
<protein>
    <recommendedName>
        <fullName evidence="3">MmcQ/YjbR family DNA-binding protein</fullName>
    </recommendedName>
</protein>
<reference evidence="1 2" key="1">
    <citation type="submission" date="2020-07" db="EMBL/GenBank/DDBJ databases">
        <title>Sequencing the genomes of 1000 actinobacteria strains.</title>
        <authorList>
            <person name="Klenk H.-P."/>
        </authorList>
    </citation>
    <scope>NUCLEOTIDE SEQUENCE [LARGE SCALE GENOMIC DNA]</scope>
    <source>
        <strain evidence="1 2">DSM 26474</strain>
    </source>
</reference>
<sequence length="108" mass="11091">MTNPAAFDDVTRALLADPDDDVTLEGTSLLVKESVFAALDGELLVVALPAHRADDLLGRDVATPAEAPSAAPAGVAGRWVGIADTQNWVELATEAHQFVGEPAVGGDS</sequence>
<evidence type="ECO:0000313" key="2">
    <source>
        <dbReference type="Proteomes" id="UP000549913"/>
    </source>
</evidence>
<gene>
    <name evidence="1" type="ORF">BJ984_000397</name>
</gene>
<dbReference type="EMBL" id="JACCBM010000001">
    <property type="protein sequence ID" value="NYD69239.1"/>
    <property type="molecule type" value="Genomic_DNA"/>
</dbReference>
<dbReference type="AlphaFoldDB" id="A0A852SLQ4"/>
<keyword evidence="2" id="KW-1185">Reference proteome</keyword>
<dbReference type="RefSeq" id="WP_179546604.1">
    <property type="nucleotide sequence ID" value="NZ_BSEW01000001.1"/>
</dbReference>
<comment type="caution">
    <text evidence="1">The sequence shown here is derived from an EMBL/GenBank/DDBJ whole genome shotgun (WGS) entry which is preliminary data.</text>
</comment>
<evidence type="ECO:0008006" key="3">
    <source>
        <dbReference type="Google" id="ProtNLM"/>
    </source>
</evidence>
<organism evidence="1 2">
    <name type="scientific">Herbiconiux flava</name>
    <dbReference type="NCBI Taxonomy" id="881268"/>
    <lineage>
        <taxon>Bacteria</taxon>
        <taxon>Bacillati</taxon>
        <taxon>Actinomycetota</taxon>
        <taxon>Actinomycetes</taxon>
        <taxon>Micrococcales</taxon>
        <taxon>Microbacteriaceae</taxon>
        <taxon>Herbiconiux</taxon>
    </lineage>
</organism>
<proteinExistence type="predicted"/>